<sequence>MRIQQILKHEDKWLAQYTLRENNQIADFLVKMAFVNKEELRPFDNPSLEIQEIIKNHRSRGMLTPNIHIGMSYYELMQPVLNRGHFHSVSSPQYS</sequence>
<gene>
    <name evidence="1" type="ORF">J1N35_041902</name>
</gene>
<dbReference type="AlphaFoldDB" id="A0A9D3UGD0"/>
<organism evidence="1 2">
    <name type="scientific">Gossypium stocksii</name>
    <dbReference type="NCBI Taxonomy" id="47602"/>
    <lineage>
        <taxon>Eukaryota</taxon>
        <taxon>Viridiplantae</taxon>
        <taxon>Streptophyta</taxon>
        <taxon>Embryophyta</taxon>
        <taxon>Tracheophyta</taxon>
        <taxon>Spermatophyta</taxon>
        <taxon>Magnoliopsida</taxon>
        <taxon>eudicotyledons</taxon>
        <taxon>Gunneridae</taxon>
        <taxon>Pentapetalae</taxon>
        <taxon>rosids</taxon>
        <taxon>malvids</taxon>
        <taxon>Malvales</taxon>
        <taxon>Malvaceae</taxon>
        <taxon>Malvoideae</taxon>
        <taxon>Gossypium</taxon>
    </lineage>
</organism>
<name>A0A9D3UGD0_9ROSI</name>
<reference evidence="1 2" key="1">
    <citation type="journal article" date="2021" name="Plant Biotechnol. J.">
        <title>Multi-omics assisted identification of the key and species-specific regulatory components of drought-tolerant mechanisms in Gossypium stocksii.</title>
        <authorList>
            <person name="Yu D."/>
            <person name="Ke L."/>
            <person name="Zhang D."/>
            <person name="Wu Y."/>
            <person name="Sun Y."/>
            <person name="Mei J."/>
            <person name="Sun J."/>
            <person name="Sun Y."/>
        </authorList>
    </citation>
    <scope>NUCLEOTIDE SEQUENCE [LARGE SCALE GENOMIC DNA]</scope>
    <source>
        <strain evidence="2">cv. E1</strain>
        <tissue evidence="1">Leaf</tissue>
    </source>
</reference>
<evidence type="ECO:0000313" key="1">
    <source>
        <dbReference type="EMBL" id="KAH1040159.1"/>
    </source>
</evidence>
<dbReference type="Proteomes" id="UP000828251">
    <property type="component" value="Unassembled WGS sequence"/>
</dbReference>
<accession>A0A9D3UGD0</accession>
<evidence type="ECO:0000313" key="2">
    <source>
        <dbReference type="Proteomes" id="UP000828251"/>
    </source>
</evidence>
<dbReference type="EMBL" id="JAIQCV010000012">
    <property type="protein sequence ID" value="KAH1040159.1"/>
    <property type="molecule type" value="Genomic_DNA"/>
</dbReference>
<comment type="caution">
    <text evidence="1">The sequence shown here is derived from an EMBL/GenBank/DDBJ whole genome shotgun (WGS) entry which is preliminary data.</text>
</comment>
<evidence type="ECO:0008006" key="3">
    <source>
        <dbReference type="Google" id="ProtNLM"/>
    </source>
</evidence>
<protein>
    <recommendedName>
        <fullName evidence="3">RNase H type-1 domain-containing protein</fullName>
    </recommendedName>
</protein>
<keyword evidence="2" id="KW-1185">Reference proteome</keyword>
<proteinExistence type="predicted"/>